<organism evidence="1 2">
    <name type="scientific">Wickerhamomyces ciferrii (strain ATCC 14091 / BCRC 22168 / CBS 111 / JCM 3599 / NBRC 0793 / NRRL Y-1031 F-60-10)</name>
    <name type="common">Yeast</name>
    <name type="synonym">Pichia ciferrii</name>
    <dbReference type="NCBI Taxonomy" id="1206466"/>
    <lineage>
        <taxon>Eukaryota</taxon>
        <taxon>Fungi</taxon>
        <taxon>Dikarya</taxon>
        <taxon>Ascomycota</taxon>
        <taxon>Saccharomycotina</taxon>
        <taxon>Saccharomycetes</taxon>
        <taxon>Phaffomycetales</taxon>
        <taxon>Wickerhamomycetaceae</taxon>
        <taxon>Wickerhamomyces</taxon>
    </lineage>
</organism>
<proteinExistence type="predicted"/>
<accession>K0KYK8</accession>
<dbReference type="HOGENOM" id="CLU_1215608_0_0_1"/>
<dbReference type="AlphaFoldDB" id="K0KYK8"/>
<gene>
    <name evidence="1" type="ORF">BN7_6772</name>
</gene>
<comment type="caution">
    <text evidence="1">The sequence shown here is derived from an EMBL/GenBank/DDBJ whole genome shotgun (WGS) entry which is preliminary data.</text>
</comment>
<sequence>MEGIDVGNTLKSLLNWEVNAKIIIKDCNVDLSFLNAFEKLLLTLIYQKHLLIVVPEFNNMILDRNVIFFEHLIAKAQGVRGYEYIKEIKSQYKNCIGAVDFAGLKVLNGFFKVRKEWDKFFFKLMEIRGEEYKRVNEMIDFNLPDVDVSDLKEIVCEGFSSIGGEALEFGNKFCDRFDAGEYDVSSDDEDNEDNSLDVTQGIVDKKVFSALNETIKNELCERFDNISY</sequence>
<evidence type="ECO:0000313" key="2">
    <source>
        <dbReference type="Proteomes" id="UP000009328"/>
    </source>
</evidence>
<dbReference type="Proteomes" id="UP000009328">
    <property type="component" value="Unassembled WGS sequence"/>
</dbReference>
<name>K0KYK8_WICCF</name>
<reference evidence="1 2" key="1">
    <citation type="journal article" date="2012" name="Eukaryot. Cell">
        <title>Draft genome sequence of Wickerhamomyces ciferrii NRRL Y-1031 F-60-10.</title>
        <authorList>
            <person name="Schneider J."/>
            <person name="Andrea H."/>
            <person name="Blom J."/>
            <person name="Jaenicke S."/>
            <person name="Ruckert C."/>
            <person name="Schorsch C."/>
            <person name="Szczepanowski R."/>
            <person name="Farwick M."/>
            <person name="Goesmann A."/>
            <person name="Puhler A."/>
            <person name="Schaffer S."/>
            <person name="Tauch A."/>
            <person name="Kohler T."/>
            <person name="Brinkrolf K."/>
        </authorList>
    </citation>
    <scope>NUCLEOTIDE SEQUENCE [LARGE SCALE GENOMIC DNA]</scope>
    <source>
        <strain evidence="2">ATCC 14091 / BCRC 22168 / CBS 111 / JCM 3599 / NBRC 0793 / NRRL Y-1031 F-60-10</strain>
    </source>
</reference>
<keyword evidence="2" id="KW-1185">Reference proteome</keyword>
<evidence type="ECO:0000313" key="1">
    <source>
        <dbReference type="EMBL" id="CCH47157.1"/>
    </source>
</evidence>
<dbReference type="InParanoid" id="K0KYK8"/>
<dbReference type="EMBL" id="CAIF01000341">
    <property type="protein sequence ID" value="CCH47157.1"/>
    <property type="molecule type" value="Genomic_DNA"/>
</dbReference>
<protein>
    <submittedName>
        <fullName evidence="1">Uncharacterized protein</fullName>
    </submittedName>
</protein>